<dbReference type="PANTHER" id="PTHR10569:SF2">
    <property type="entry name" value="GLYCOGEN DEBRANCHING ENZYME"/>
    <property type="match status" value="1"/>
</dbReference>
<dbReference type="Proteomes" id="UP000654345">
    <property type="component" value="Unassembled WGS sequence"/>
</dbReference>
<dbReference type="InterPro" id="IPR024742">
    <property type="entry name" value="Glycogen_debranch_N"/>
</dbReference>
<sequence>MILDHTSVEASQQQGPDAWHLRVGHDICGDVQQALNHEWLVTNGLGGYAAGSICGATTRSYHGLLVAALQPPVARTVFVSKVDEEITLPGGEVLKLGVNEYHDKVVDPQGYQYLQEVVLDGDVPCFRYRLTEQLELVKRVWMEYGQNTTYIQYTLEGAGDEIADENLTLTLVPFCLSRDYHASTQGADDWHFIVDSQHNRCRIRAYNEAPVYHLIAGPSAFFSPTGLWYWRVLHRRESERGMLDQEDVYQPGIFRMPITTGMRVTFVLSAEQNLPSDLGGPRHEELVTAALVRHQRRVRQLLSVAERTMDNLEERDPVLARLVVAADQFIVARPNYAQAKASRQPLRLAPDRKTIIAGYPWFTDWGRDSMISLPGLLLATGRYSEARGLLKAFVSYTHEGLIPNRFPDQGEHPEYNTIDATLWMFHALGLYLQATDDWSLLKELFPVLQEIVVRHEQGTLFNIGMDATDGLLHGGTDGVQLTWMDAKVDGWVVTPRRGKPVEINALWYAALTKMEAWAVRLSTDASHYSQLRTLVRQHFARRFWYAEGGYLYDVVDVDGNAGQTDASLRPNQLFAVSLCRDLLSGGQCASILQQVEQHLLTPLGLRSLSPTDPAYHQHFSGNRWQRDSAYHQGTVWQWLLGPFIDVHLRVHKDRDQLRTLLLTALDQLWQNCLGTISEVAEPEPPYAVGGCVAQAWSVAEFLRCWLLLQEK</sequence>
<reference evidence="3 4" key="1">
    <citation type="journal article" date="2021" name="Int. J. Syst. Evol. Microbiol.">
        <title>Reticulibacter mediterranei gen. nov., sp. nov., within the new family Reticulibacteraceae fam. nov., and Ktedonospora formicarum gen. nov., sp. nov., Ktedonobacter robiniae sp. nov., Dictyobacter formicarum sp. nov. and Dictyobacter arantiisoli sp. nov., belonging to the class Ktedonobacteria.</title>
        <authorList>
            <person name="Yabe S."/>
            <person name="Zheng Y."/>
            <person name="Wang C.M."/>
            <person name="Sakai Y."/>
            <person name="Abe K."/>
            <person name="Yokota A."/>
            <person name="Donadio S."/>
            <person name="Cavaletti L."/>
            <person name="Monciardini P."/>
        </authorList>
    </citation>
    <scope>NUCLEOTIDE SEQUENCE [LARGE SCALE GENOMIC DNA]</scope>
    <source>
        <strain evidence="3 4">SOSP1-30</strain>
    </source>
</reference>
<gene>
    <name evidence="3" type="ORF">KSB_33130</name>
</gene>
<dbReference type="InterPro" id="IPR008928">
    <property type="entry name" value="6-hairpin_glycosidase_sf"/>
</dbReference>
<organism evidence="3 4">
    <name type="scientific">Ktedonobacter robiniae</name>
    <dbReference type="NCBI Taxonomy" id="2778365"/>
    <lineage>
        <taxon>Bacteria</taxon>
        <taxon>Bacillati</taxon>
        <taxon>Chloroflexota</taxon>
        <taxon>Ktedonobacteria</taxon>
        <taxon>Ktedonobacterales</taxon>
        <taxon>Ktedonobacteraceae</taxon>
        <taxon>Ktedonobacter</taxon>
    </lineage>
</organism>
<dbReference type="InterPro" id="IPR032790">
    <property type="entry name" value="GDE_C"/>
</dbReference>
<dbReference type="InterPro" id="IPR012341">
    <property type="entry name" value="6hp_glycosidase-like_sf"/>
</dbReference>
<dbReference type="EMBL" id="BNJG01000001">
    <property type="protein sequence ID" value="GHO54838.1"/>
    <property type="molecule type" value="Genomic_DNA"/>
</dbReference>
<dbReference type="NCBIfam" id="TIGR01561">
    <property type="entry name" value="gde_arch"/>
    <property type="match status" value="1"/>
</dbReference>
<keyword evidence="4" id="KW-1185">Reference proteome</keyword>
<dbReference type="PANTHER" id="PTHR10569">
    <property type="entry name" value="GLYCOGEN DEBRANCHING ENZYME"/>
    <property type="match status" value="1"/>
</dbReference>
<dbReference type="SUPFAM" id="SSF48208">
    <property type="entry name" value="Six-hairpin glycosidases"/>
    <property type="match status" value="1"/>
</dbReference>
<evidence type="ECO:0000313" key="3">
    <source>
        <dbReference type="EMBL" id="GHO54838.1"/>
    </source>
</evidence>
<dbReference type="Gene3D" id="1.50.10.10">
    <property type="match status" value="1"/>
</dbReference>
<comment type="caution">
    <text evidence="3">The sequence shown here is derived from an EMBL/GenBank/DDBJ whole genome shotgun (WGS) entry which is preliminary data.</text>
</comment>
<feature type="domain" description="Glycogen debranching enzyme bacterial and archaeal type N-terminal" evidence="2">
    <location>
        <begin position="37"/>
        <end position="264"/>
    </location>
</feature>
<feature type="domain" description="Glycogen debranching enzyme C-terminal" evidence="1">
    <location>
        <begin position="325"/>
        <end position="703"/>
    </location>
</feature>
<dbReference type="Pfam" id="PF12439">
    <property type="entry name" value="GDE_N"/>
    <property type="match status" value="1"/>
</dbReference>
<dbReference type="RefSeq" id="WP_201371505.1">
    <property type="nucleotide sequence ID" value="NZ_BNJG01000001.1"/>
</dbReference>
<dbReference type="Pfam" id="PF06202">
    <property type="entry name" value="GDE_C"/>
    <property type="match status" value="1"/>
</dbReference>
<dbReference type="InterPro" id="IPR006451">
    <property type="entry name" value="Glycogen_debranch_arc"/>
</dbReference>
<name>A0ABQ3UQ02_9CHLR</name>
<evidence type="ECO:0000259" key="1">
    <source>
        <dbReference type="Pfam" id="PF06202"/>
    </source>
</evidence>
<evidence type="ECO:0000259" key="2">
    <source>
        <dbReference type="Pfam" id="PF12439"/>
    </source>
</evidence>
<proteinExistence type="predicted"/>
<evidence type="ECO:0000313" key="4">
    <source>
        <dbReference type="Proteomes" id="UP000654345"/>
    </source>
</evidence>
<dbReference type="InterPro" id="IPR010401">
    <property type="entry name" value="AGL/Gdb1"/>
</dbReference>
<protein>
    <submittedName>
        <fullName evidence="3">Glycogen debranching protein</fullName>
    </submittedName>
</protein>
<accession>A0ABQ3UQ02</accession>